<evidence type="ECO:0000313" key="2">
    <source>
        <dbReference type="EMBL" id="KAG0569672.1"/>
    </source>
</evidence>
<sequence length="50" mass="5814">MSVNFFGFFVTLQLHCSCALQSPPWQSDERCIFVVRFKLVMEISLLQGLF</sequence>
<dbReference type="AlphaFoldDB" id="A0A8T0HIQ2"/>
<name>A0A8T0HIQ2_CERPU</name>
<accession>A0A8T0HIQ2</accession>
<feature type="chain" id="PRO_5035825804" evidence="1">
    <location>
        <begin position="20"/>
        <end position="50"/>
    </location>
</feature>
<dbReference type="EMBL" id="CM026427">
    <property type="protein sequence ID" value="KAG0569672.1"/>
    <property type="molecule type" value="Genomic_DNA"/>
</dbReference>
<keyword evidence="1" id="KW-0732">Signal</keyword>
<keyword evidence="3" id="KW-1185">Reference proteome</keyword>
<gene>
    <name evidence="2" type="ORF">KC19_6G106400</name>
</gene>
<feature type="signal peptide" evidence="1">
    <location>
        <begin position="1"/>
        <end position="19"/>
    </location>
</feature>
<comment type="caution">
    <text evidence="2">The sequence shown here is derived from an EMBL/GenBank/DDBJ whole genome shotgun (WGS) entry which is preliminary data.</text>
</comment>
<organism evidence="2 3">
    <name type="scientific">Ceratodon purpureus</name>
    <name type="common">Fire moss</name>
    <name type="synonym">Dicranum purpureum</name>
    <dbReference type="NCBI Taxonomy" id="3225"/>
    <lineage>
        <taxon>Eukaryota</taxon>
        <taxon>Viridiplantae</taxon>
        <taxon>Streptophyta</taxon>
        <taxon>Embryophyta</taxon>
        <taxon>Bryophyta</taxon>
        <taxon>Bryophytina</taxon>
        <taxon>Bryopsida</taxon>
        <taxon>Dicranidae</taxon>
        <taxon>Pseudoditrichales</taxon>
        <taxon>Ditrichaceae</taxon>
        <taxon>Ceratodon</taxon>
    </lineage>
</organism>
<protein>
    <submittedName>
        <fullName evidence="2">Uncharacterized protein</fullName>
    </submittedName>
</protein>
<dbReference type="Proteomes" id="UP000822688">
    <property type="component" value="Chromosome 6"/>
</dbReference>
<evidence type="ECO:0000256" key="1">
    <source>
        <dbReference type="SAM" id="SignalP"/>
    </source>
</evidence>
<reference evidence="2 3" key="1">
    <citation type="submission" date="2020-06" db="EMBL/GenBank/DDBJ databases">
        <title>WGS assembly of Ceratodon purpureus strain R40.</title>
        <authorList>
            <person name="Carey S.B."/>
            <person name="Jenkins J."/>
            <person name="Shu S."/>
            <person name="Lovell J.T."/>
            <person name="Sreedasyam A."/>
            <person name="Maumus F."/>
            <person name="Tiley G.P."/>
            <person name="Fernandez-Pozo N."/>
            <person name="Barry K."/>
            <person name="Chen C."/>
            <person name="Wang M."/>
            <person name="Lipzen A."/>
            <person name="Daum C."/>
            <person name="Saski C.A."/>
            <person name="Payton A.C."/>
            <person name="Mcbreen J.C."/>
            <person name="Conrad R.E."/>
            <person name="Kollar L.M."/>
            <person name="Olsson S."/>
            <person name="Huttunen S."/>
            <person name="Landis J.B."/>
            <person name="Wickett N.J."/>
            <person name="Johnson M.G."/>
            <person name="Rensing S.A."/>
            <person name="Grimwood J."/>
            <person name="Schmutz J."/>
            <person name="Mcdaniel S.F."/>
        </authorList>
    </citation>
    <scope>NUCLEOTIDE SEQUENCE [LARGE SCALE GENOMIC DNA]</scope>
    <source>
        <strain evidence="2 3">R40</strain>
    </source>
</reference>
<evidence type="ECO:0000313" key="3">
    <source>
        <dbReference type="Proteomes" id="UP000822688"/>
    </source>
</evidence>
<proteinExistence type="predicted"/>